<feature type="domain" description="C2H2-type" evidence="2">
    <location>
        <begin position="48"/>
        <end position="75"/>
    </location>
</feature>
<proteinExistence type="predicted"/>
<comment type="caution">
    <text evidence="3">The sequence shown here is derived from an EMBL/GenBank/DDBJ whole genome shotgun (WGS) entry which is preliminary data.</text>
</comment>
<dbReference type="SUPFAM" id="SSF57667">
    <property type="entry name" value="beta-beta-alpha zinc fingers"/>
    <property type="match status" value="1"/>
</dbReference>
<feature type="domain" description="C2H2-type" evidence="2">
    <location>
        <begin position="7"/>
        <end position="34"/>
    </location>
</feature>
<keyword evidence="1" id="KW-0862">Zinc</keyword>
<keyword evidence="1" id="KW-0479">Metal-binding</keyword>
<evidence type="ECO:0000256" key="1">
    <source>
        <dbReference type="PROSITE-ProRule" id="PRU00042"/>
    </source>
</evidence>
<name>A0AAW1VJI0_9CUCU</name>
<evidence type="ECO:0000313" key="3">
    <source>
        <dbReference type="EMBL" id="KAK9893015.1"/>
    </source>
</evidence>
<dbReference type="Pfam" id="PF00096">
    <property type="entry name" value="zf-C2H2"/>
    <property type="match status" value="2"/>
</dbReference>
<dbReference type="EMBL" id="JARQZJ010000143">
    <property type="protein sequence ID" value="KAK9893015.1"/>
    <property type="molecule type" value="Genomic_DNA"/>
</dbReference>
<dbReference type="InterPro" id="IPR013087">
    <property type="entry name" value="Znf_C2H2_type"/>
</dbReference>
<dbReference type="GO" id="GO:0008270">
    <property type="term" value="F:zinc ion binding"/>
    <property type="evidence" value="ECO:0007669"/>
    <property type="project" value="UniProtKB-KW"/>
</dbReference>
<dbReference type="Proteomes" id="UP001431783">
    <property type="component" value="Unassembled WGS sequence"/>
</dbReference>
<gene>
    <name evidence="3" type="ORF">WA026_023228</name>
</gene>
<organism evidence="3 4">
    <name type="scientific">Henosepilachna vigintioctopunctata</name>
    <dbReference type="NCBI Taxonomy" id="420089"/>
    <lineage>
        <taxon>Eukaryota</taxon>
        <taxon>Metazoa</taxon>
        <taxon>Ecdysozoa</taxon>
        <taxon>Arthropoda</taxon>
        <taxon>Hexapoda</taxon>
        <taxon>Insecta</taxon>
        <taxon>Pterygota</taxon>
        <taxon>Neoptera</taxon>
        <taxon>Endopterygota</taxon>
        <taxon>Coleoptera</taxon>
        <taxon>Polyphaga</taxon>
        <taxon>Cucujiformia</taxon>
        <taxon>Coccinelloidea</taxon>
        <taxon>Coccinellidae</taxon>
        <taxon>Epilachninae</taxon>
        <taxon>Epilachnini</taxon>
        <taxon>Henosepilachna</taxon>
    </lineage>
</organism>
<keyword evidence="1" id="KW-0863">Zinc-finger</keyword>
<accession>A0AAW1VJI0</accession>
<dbReference type="SMART" id="SM00355">
    <property type="entry name" value="ZnF_C2H2"/>
    <property type="match status" value="3"/>
</dbReference>
<protein>
    <recommendedName>
        <fullName evidence="2">C2H2-type domain-containing protein</fullName>
    </recommendedName>
</protein>
<evidence type="ECO:0000313" key="4">
    <source>
        <dbReference type="Proteomes" id="UP001431783"/>
    </source>
</evidence>
<reference evidence="3 4" key="1">
    <citation type="submission" date="2023-03" db="EMBL/GenBank/DDBJ databases">
        <title>Genome insight into feeding habits of ladybird beetles.</title>
        <authorList>
            <person name="Li H.-S."/>
            <person name="Huang Y.-H."/>
            <person name="Pang H."/>
        </authorList>
    </citation>
    <scope>NUCLEOTIDE SEQUENCE [LARGE SCALE GENOMIC DNA]</scope>
    <source>
        <strain evidence="3">SYSU_2023b</strain>
        <tissue evidence="3">Whole body</tissue>
    </source>
</reference>
<dbReference type="Gene3D" id="3.30.160.60">
    <property type="entry name" value="Classic Zinc Finger"/>
    <property type="match status" value="1"/>
</dbReference>
<dbReference type="PROSITE" id="PS50157">
    <property type="entry name" value="ZINC_FINGER_C2H2_2"/>
    <property type="match status" value="2"/>
</dbReference>
<sequence length="112" mass="13309">MIFPRIHRCQNCSKTYRHQQSLHRHMKYECGKMPLFSCPVARYGPNNYECSTCGRSYKVARSLWRHQKYECQKEPCFGCTVCPYKAKHKASVIKHMCTVHPNKYFQTIREAT</sequence>
<keyword evidence="4" id="KW-1185">Reference proteome</keyword>
<evidence type="ECO:0000259" key="2">
    <source>
        <dbReference type="PROSITE" id="PS50157"/>
    </source>
</evidence>
<dbReference type="InterPro" id="IPR036236">
    <property type="entry name" value="Znf_C2H2_sf"/>
</dbReference>
<dbReference type="AlphaFoldDB" id="A0AAW1VJI0"/>